<organism evidence="13 14">
    <name type="scientific">Aspergillus coremiiformis</name>
    <dbReference type="NCBI Taxonomy" id="138285"/>
    <lineage>
        <taxon>Eukaryota</taxon>
        <taxon>Fungi</taxon>
        <taxon>Dikarya</taxon>
        <taxon>Ascomycota</taxon>
        <taxon>Pezizomycotina</taxon>
        <taxon>Eurotiomycetes</taxon>
        <taxon>Eurotiomycetidae</taxon>
        <taxon>Eurotiales</taxon>
        <taxon>Aspergillaceae</taxon>
        <taxon>Aspergillus</taxon>
        <taxon>Aspergillus subgen. Circumdati</taxon>
    </lineage>
</organism>
<feature type="domain" description="BRCT" evidence="12">
    <location>
        <begin position="19"/>
        <end position="93"/>
    </location>
</feature>
<dbReference type="InterPro" id="IPR001357">
    <property type="entry name" value="BRCT_dom"/>
</dbReference>
<dbReference type="Gene3D" id="1.10.10.2170">
    <property type="match status" value="1"/>
</dbReference>
<keyword evidence="14" id="KW-1185">Reference proteome</keyword>
<dbReference type="InterPro" id="IPR009057">
    <property type="entry name" value="Homeodomain-like_sf"/>
</dbReference>
<keyword evidence="6" id="KW-0804">Transcription</keyword>
<proteinExistence type="inferred from homology"/>
<dbReference type="GO" id="GO:0031848">
    <property type="term" value="P:protection from non-homologous end joining at telomere"/>
    <property type="evidence" value="ECO:0007669"/>
    <property type="project" value="TreeGrafter"/>
</dbReference>
<dbReference type="Proteomes" id="UP000327118">
    <property type="component" value="Unassembled WGS sequence"/>
</dbReference>
<evidence type="ECO:0000256" key="7">
    <source>
        <dbReference type="ARBA" id="ARBA00023242"/>
    </source>
</evidence>
<dbReference type="GO" id="GO:0070187">
    <property type="term" value="C:shelterin complex"/>
    <property type="evidence" value="ECO:0007669"/>
    <property type="project" value="TreeGrafter"/>
</dbReference>
<dbReference type="CDD" id="cd11655">
    <property type="entry name" value="rap1_myb-like"/>
    <property type="match status" value="1"/>
</dbReference>
<keyword evidence="7 8" id="KW-0539">Nucleus</keyword>
<dbReference type="EMBL" id="ML739161">
    <property type="protein sequence ID" value="KAE8351635.1"/>
    <property type="molecule type" value="Genomic_DNA"/>
</dbReference>
<feature type="compositionally biased region" description="Basic and acidic residues" evidence="9">
    <location>
        <begin position="218"/>
        <end position="238"/>
    </location>
</feature>
<dbReference type="Pfam" id="PF16589">
    <property type="entry name" value="BRCT_2"/>
    <property type="match status" value="1"/>
</dbReference>
<comment type="subunit">
    <text evidence="8">Homodimer.</text>
</comment>
<evidence type="ECO:0000256" key="1">
    <source>
        <dbReference type="ARBA" id="ARBA00010467"/>
    </source>
</evidence>
<dbReference type="PANTHER" id="PTHR16466">
    <property type="entry name" value="TELOMERE REPEAT-BINDING FACTOR 2-INTERACTING PROTEIN 1"/>
    <property type="match status" value="1"/>
</dbReference>
<dbReference type="InterPro" id="IPR039595">
    <property type="entry name" value="TE2IP/Rap1"/>
</dbReference>
<evidence type="ECO:0000256" key="3">
    <source>
        <dbReference type="ARBA" id="ARBA00022895"/>
    </source>
</evidence>
<dbReference type="CDD" id="cd11653">
    <property type="entry name" value="rap1_RCT"/>
    <property type="match status" value="1"/>
</dbReference>
<dbReference type="GO" id="GO:0010833">
    <property type="term" value="P:telomere maintenance via telomere lengthening"/>
    <property type="evidence" value="ECO:0007669"/>
    <property type="project" value="UniProtKB-UniRule"/>
</dbReference>
<dbReference type="SUPFAM" id="SSF46689">
    <property type="entry name" value="Homeodomain-like"/>
    <property type="match status" value="1"/>
</dbReference>
<evidence type="ECO:0000256" key="9">
    <source>
        <dbReference type="SAM" id="MobiDB-lite"/>
    </source>
</evidence>
<comment type="function">
    <text evidence="8">Involved in the regulation of telomere length, clustering and has a specific role in telomere position effect (TPE).</text>
</comment>
<dbReference type="Pfam" id="PF08914">
    <property type="entry name" value="Myb_Rap1"/>
    <property type="match status" value="1"/>
</dbReference>
<dbReference type="PANTHER" id="PTHR16466:SF6">
    <property type="entry name" value="TELOMERIC REPEAT-BINDING FACTOR 2-INTERACTING PROTEIN 1"/>
    <property type="match status" value="1"/>
</dbReference>
<comment type="subcellular location">
    <subcellularLocation>
        <location evidence="8">Nucleus</location>
    </subcellularLocation>
    <subcellularLocation>
        <location evidence="8">Chromosome</location>
        <location evidence="8">Telomere</location>
    </subcellularLocation>
</comment>
<accession>A0A5N6Z1U0</accession>
<reference evidence="14" key="1">
    <citation type="submission" date="2019-04" db="EMBL/GenBank/DDBJ databases">
        <title>Friends and foes A comparative genomics studyof 23 Aspergillus species from section Flavi.</title>
        <authorList>
            <consortium name="DOE Joint Genome Institute"/>
            <person name="Kjaerbolling I."/>
            <person name="Vesth T."/>
            <person name="Frisvad J.C."/>
            <person name="Nybo J.L."/>
            <person name="Theobald S."/>
            <person name="Kildgaard S."/>
            <person name="Isbrandt T."/>
            <person name="Kuo A."/>
            <person name="Sato A."/>
            <person name="Lyhne E.K."/>
            <person name="Kogle M.E."/>
            <person name="Wiebenga A."/>
            <person name="Kun R.S."/>
            <person name="Lubbers R.J."/>
            <person name="Makela M.R."/>
            <person name="Barry K."/>
            <person name="Chovatia M."/>
            <person name="Clum A."/>
            <person name="Daum C."/>
            <person name="Haridas S."/>
            <person name="He G."/>
            <person name="LaButti K."/>
            <person name="Lipzen A."/>
            <person name="Mondo S."/>
            <person name="Riley R."/>
            <person name="Salamov A."/>
            <person name="Simmons B.A."/>
            <person name="Magnuson J.K."/>
            <person name="Henrissat B."/>
            <person name="Mortensen U.H."/>
            <person name="Larsen T.O."/>
            <person name="Devries R.P."/>
            <person name="Grigoriev I.V."/>
            <person name="Machida M."/>
            <person name="Baker S.E."/>
            <person name="Andersen M.R."/>
        </authorList>
    </citation>
    <scope>NUCLEOTIDE SEQUENCE [LARGE SCALE GENOMIC DNA]</scope>
    <source>
        <strain evidence="14">CBS 553.77</strain>
    </source>
</reference>
<keyword evidence="4" id="KW-0805">Transcription regulation</keyword>
<evidence type="ECO:0000256" key="4">
    <source>
        <dbReference type="ARBA" id="ARBA00023015"/>
    </source>
</evidence>
<dbReference type="InterPro" id="IPR021661">
    <property type="entry name" value="Rap1_C"/>
</dbReference>
<dbReference type="Gene3D" id="1.10.10.60">
    <property type="entry name" value="Homeodomain-like"/>
    <property type="match status" value="1"/>
</dbReference>
<keyword evidence="2 8" id="KW-0158">Chromosome</keyword>
<dbReference type="Pfam" id="PF11626">
    <property type="entry name" value="Rap1_C"/>
    <property type="match status" value="1"/>
</dbReference>
<evidence type="ECO:0000256" key="8">
    <source>
        <dbReference type="RuleBase" id="RU367107"/>
    </source>
</evidence>
<evidence type="ECO:0000256" key="5">
    <source>
        <dbReference type="ARBA" id="ARBA00023159"/>
    </source>
</evidence>
<evidence type="ECO:0000259" key="10">
    <source>
        <dbReference type="Pfam" id="PF08914"/>
    </source>
</evidence>
<gene>
    <name evidence="13" type="ORF">BDV28DRAFT_136655</name>
</gene>
<evidence type="ECO:0000313" key="14">
    <source>
        <dbReference type="Proteomes" id="UP000327118"/>
    </source>
</evidence>
<comment type="similarity">
    <text evidence="1 8">Belongs to the RAP1 family.</text>
</comment>
<evidence type="ECO:0000256" key="2">
    <source>
        <dbReference type="ARBA" id="ARBA00022454"/>
    </source>
</evidence>
<evidence type="ECO:0000256" key="6">
    <source>
        <dbReference type="ARBA" id="ARBA00023163"/>
    </source>
</evidence>
<evidence type="ECO:0000259" key="11">
    <source>
        <dbReference type="Pfam" id="PF11626"/>
    </source>
</evidence>
<dbReference type="OrthoDB" id="435460at2759"/>
<dbReference type="AlphaFoldDB" id="A0A5N6Z1U0"/>
<dbReference type="InterPro" id="IPR015010">
    <property type="entry name" value="TERF2IP_Myb"/>
</dbReference>
<dbReference type="InterPro" id="IPR038104">
    <property type="entry name" value="Rap1_C_sf"/>
</dbReference>
<feature type="domain" description="TRF2-interacting telomeric protein/Rap1 C-terminal" evidence="11">
    <location>
        <begin position="354"/>
        <end position="428"/>
    </location>
</feature>
<sequence length="440" mass="50430">MIENMGAMEEKNSRTSSSPLFQGQQFWLSQNIPQRSRFKDIIQQYGGIIRLYEKDADIKLVDHAKKNLPPDTYSYRYVEWSVRNGKLEDLEKHRAGPSAARPVGATHIPTRRHRLPYTLEDDQYLWDQMVPYEEDPNASIHGNKIYQKLAAQNPRHTYQSYRDRYLKTLRGHPRPGGMSKPDHPPSTREDGQRQSPGRERSAQSHENHSQCDYSTMNKLDDRKRKRTPEPDNTHRELNGVHLTSQKRRVIDTTSKHSIPAMIHTEQSKSPEGQRTPMRAPSVNIETSSTQNISTSVQPQAPESLDYNSDNAVDPFFLELPFLPSTPEPEPEEAPEQDMDTWIDDRLRTGRAENEEQIIKALRCTSMDPHLADKVLDYIVAGKGIPGSMPGVWTAEDDGCIEAKETRPVERVLKKHGSEFFNTRWEYLEMTRGASLDGTES</sequence>
<feature type="region of interest" description="Disordered" evidence="9">
    <location>
        <begin position="168"/>
        <end position="279"/>
    </location>
</feature>
<feature type="compositionally biased region" description="Basic and acidic residues" evidence="9">
    <location>
        <begin position="180"/>
        <end position="209"/>
    </location>
</feature>
<keyword evidence="3 8" id="KW-0779">Telomere</keyword>
<dbReference type="GO" id="GO:0042162">
    <property type="term" value="F:telomeric DNA binding"/>
    <property type="evidence" value="ECO:0007669"/>
    <property type="project" value="TreeGrafter"/>
</dbReference>
<protein>
    <recommendedName>
        <fullName evidence="8">DNA-binding protein RAP1</fullName>
    </recommendedName>
</protein>
<feature type="domain" description="TERF2-interacting telomeric protein 1 Myb" evidence="10">
    <location>
        <begin position="117"/>
        <end position="176"/>
    </location>
</feature>
<evidence type="ECO:0000259" key="12">
    <source>
        <dbReference type="Pfam" id="PF16589"/>
    </source>
</evidence>
<evidence type="ECO:0000313" key="13">
    <source>
        <dbReference type="EMBL" id="KAE8351635.1"/>
    </source>
</evidence>
<name>A0A5N6Z1U0_9EURO</name>
<keyword evidence="5" id="KW-0010">Activator</keyword>